<evidence type="ECO:0000259" key="5">
    <source>
        <dbReference type="PROSITE" id="PS51456"/>
    </source>
</evidence>
<dbReference type="AlphaFoldDB" id="A0A6A3IN64"/>
<keyword evidence="2" id="KW-0505">Motor protein</keyword>
<feature type="domain" description="Myosin motor" evidence="5">
    <location>
        <begin position="1"/>
        <end position="81"/>
    </location>
</feature>
<evidence type="ECO:0000313" key="7">
    <source>
        <dbReference type="Proteomes" id="UP000435112"/>
    </source>
</evidence>
<organism evidence="6 7">
    <name type="scientific">Phytophthora rubi</name>
    <dbReference type="NCBI Taxonomy" id="129364"/>
    <lineage>
        <taxon>Eukaryota</taxon>
        <taxon>Sar</taxon>
        <taxon>Stramenopiles</taxon>
        <taxon>Oomycota</taxon>
        <taxon>Peronosporomycetes</taxon>
        <taxon>Peronosporales</taxon>
        <taxon>Peronosporaceae</taxon>
        <taxon>Phytophthora</taxon>
    </lineage>
</organism>
<keyword evidence="1 3" id="KW-0518">Myosin</keyword>
<dbReference type="GO" id="GO:0003774">
    <property type="term" value="F:cytoskeletal motor activity"/>
    <property type="evidence" value="ECO:0007669"/>
    <property type="project" value="InterPro"/>
</dbReference>
<comment type="similarity">
    <text evidence="3">Belongs to the TRAFAC class myosin-kinesin ATPase superfamily. Myosin family.</text>
</comment>
<name>A0A6A3IN64_9STRA</name>
<evidence type="ECO:0000256" key="3">
    <source>
        <dbReference type="PROSITE-ProRule" id="PRU00782"/>
    </source>
</evidence>
<reference evidence="6 7" key="1">
    <citation type="submission" date="2018-09" db="EMBL/GenBank/DDBJ databases">
        <title>Genomic investigation of the strawberry pathogen Phytophthora fragariae indicates pathogenicity is determined by transcriptional variation in three key races.</title>
        <authorList>
            <person name="Adams T.M."/>
            <person name="Armitage A.D."/>
            <person name="Sobczyk M.K."/>
            <person name="Bates H.J."/>
            <person name="Dunwell J.M."/>
            <person name="Nellist C.F."/>
            <person name="Harrison R.J."/>
        </authorList>
    </citation>
    <scope>NUCLEOTIDE SEQUENCE [LARGE SCALE GENOMIC DNA]</scope>
    <source>
        <strain evidence="6 7">SCRP324</strain>
    </source>
</reference>
<dbReference type="SUPFAM" id="SSF52540">
    <property type="entry name" value="P-loop containing nucleoside triphosphate hydrolases"/>
    <property type="match status" value="1"/>
</dbReference>
<protein>
    <recommendedName>
        <fullName evidence="5">Myosin motor domain-containing protein</fullName>
    </recommendedName>
</protein>
<feature type="region of interest" description="Disordered" evidence="4">
    <location>
        <begin position="37"/>
        <end position="60"/>
    </location>
</feature>
<dbReference type="GO" id="GO:0003779">
    <property type="term" value="F:actin binding"/>
    <property type="evidence" value="ECO:0007669"/>
    <property type="project" value="UniProtKB-KW"/>
</dbReference>
<dbReference type="Pfam" id="PF00063">
    <property type="entry name" value="Myosin_head"/>
    <property type="match status" value="1"/>
</dbReference>
<dbReference type="PROSITE" id="PS51456">
    <property type="entry name" value="MYOSIN_MOTOR"/>
    <property type="match status" value="1"/>
</dbReference>
<dbReference type="EMBL" id="QXFU01002622">
    <property type="protein sequence ID" value="KAE8983511.1"/>
    <property type="molecule type" value="Genomic_DNA"/>
</dbReference>
<dbReference type="GO" id="GO:0016459">
    <property type="term" value="C:myosin complex"/>
    <property type="evidence" value="ECO:0007669"/>
    <property type="project" value="UniProtKB-KW"/>
</dbReference>
<dbReference type="Proteomes" id="UP000435112">
    <property type="component" value="Unassembled WGS sequence"/>
</dbReference>
<evidence type="ECO:0000256" key="1">
    <source>
        <dbReference type="ARBA" id="ARBA00023123"/>
    </source>
</evidence>
<feature type="compositionally biased region" description="Low complexity" evidence="4">
    <location>
        <begin position="43"/>
        <end position="60"/>
    </location>
</feature>
<comment type="caution">
    <text evidence="6">The sequence shown here is derived from an EMBL/GenBank/DDBJ whole genome shotgun (WGS) entry which is preliminary data.</text>
</comment>
<gene>
    <name evidence="6" type="ORF">PR002_g23235</name>
</gene>
<dbReference type="Gene3D" id="3.40.850.10">
    <property type="entry name" value="Kinesin motor domain"/>
    <property type="match status" value="1"/>
</dbReference>
<keyword evidence="3" id="KW-0009">Actin-binding</keyword>
<dbReference type="GO" id="GO:0005524">
    <property type="term" value="F:ATP binding"/>
    <property type="evidence" value="ECO:0007669"/>
    <property type="project" value="InterPro"/>
</dbReference>
<evidence type="ECO:0000313" key="6">
    <source>
        <dbReference type="EMBL" id="KAE8983511.1"/>
    </source>
</evidence>
<evidence type="ECO:0000256" key="2">
    <source>
        <dbReference type="ARBA" id="ARBA00023175"/>
    </source>
</evidence>
<dbReference type="InterPro" id="IPR027417">
    <property type="entry name" value="P-loop_NTPase"/>
</dbReference>
<accession>A0A6A3IN64</accession>
<comment type="caution">
    <text evidence="3">Lacks conserved residue(s) required for the propagation of feature annotation.</text>
</comment>
<dbReference type="InterPro" id="IPR001609">
    <property type="entry name" value="Myosin_head_motor_dom-like"/>
</dbReference>
<feature type="non-terminal residue" evidence="6">
    <location>
        <position position="1"/>
    </location>
</feature>
<proteinExistence type="inferred from homology"/>
<dbReference type="InterPro" id="IPR036961">
    <property type="entry name" value="Kinesin_motor_dom_sf"/>
</dbReference>
<dbReference type="OrthoDB" id="446535at2759"/>
<sequence length="81" mass="8750">SGASVVDGAGMAGALGKFEERVLESNPLLEFFGNTKTLRNNNSAGSSRSSSTTTTGSWARRSSTSFLLEMTRIVGFRDEWR</sequence>
<evidence type="ECO:0000256" key="4">
    <source>
        <dbReference type="SAM" id="MobiDB-lite"/>
    </source>
</evidence>